<reference evidence="2" key="1">
    <citation type="submission" date="2022-05" db="EMBL/GenBank/DDBJ databases">
        <title>The Musa troglodytarum L. genome provides insights into the mechanism of non-climacteric behaviour and enrichment of carotenoids.</title>
        <authorList>
            <person name="Wang J."/>
        </authorList>
    </citation>
    <scope>NUCLEOTIDE SEQUENCE</scope>
    <source>
        <tissue evidence="2">Leaf</tissue>
    </source>
</reference>
<evidence type="ECO:0000259" key="1">
    <source>
        <dbReference type="Pfam" id="PF00582"/>
    </source>
</evidence>
<dbReference type="InterPro" id="IPR014729">
    <property type="entry name" value="Rossmann-like_a/b/a_fold"/>
</dbReference>
<dbReference type="Proteomes" id="UP001055439">
    <property type="component" value="Chromosome 1"/>
</dbReference>
<dbReference type="InterPro" id="IPR006016">
    <property type="entry name" value="UspA"/>
</dbReference>
<accession>A0A9E7JD02</accession>
<protein>
    <submittedName>
        <fullName evidence="2">Universal stress protein</fullName>
    </submittedName>
</protein>
<dbReference type="PRINTS" id="PR01438">
    <property type="entry name" value="UNVRSLSTRESS"/>
</dbReference>
<keyword evidence="3" id="KW-1185">Reference proteome</keyword>
<organism evidence="2 3">
    <name type="scientific">Musa troglodytarum</name>
    <name type="common">fe'i banana</name>
    <dbReference type="NCBI Taxonomy" id="320322"/>
    <lineage>
        <taxon>Eukaryota</taxon>
        <taxon>Viridiplantae</taxon>
        <taxon>Streptophyta</taxon>
        <taxon>Embryophyta</taxon>
        <taxon>Tracheophyta</taxon>
        <taxon>Spermatophyta</taxon>
        <taxon>Magnoliopsida</taxon>
        <taxon>Liliopsida</taxon>
        <taxon>Zingiberales</taxon>
        <taxon>Musaceae</taxon>
        <taxon>Musa</taxon>
    </lineage>
</organism>
<dbReference type="PANTHER" id="PTHR31964:SF126">
    <property type="entry name" value="ADENINE NUCLEOTIDE ALPHA HYDROLASES-LIKE SUPERFAMILY PROTEIN"/>
    <property type="match status" value="1"/>
</dbReference>
<evidence type="ECO:0000313" key="2">
    <source>
        <dbReference type="EMBL" id="URD76411.1"/>
    </source>
</evidence>
<dbReference type="PANTHER" id="PTHR31964">
    <property type="entry name" value="ADENINE NUCLEOTIDE ALPHA HYDROLASES-LIKE SUPERFAMILY PROTEIN"/>
    <property type="match status" value="1"/>
</dbReference>
<feature type="domain" description="UspA" evidence="1">
    <location>
        <begin position="36"/>
        <end position="223"/>
    </location>
</feature>
<name>A0A9E7JD02_9LILI</name>
<proteinExistence type="predicted"/>
<dbReference type="AlphaFoldDB" id="A0A9E7JD02"/>
<dbReference type="OrthoDB" id="843225at2759"/>
<dbReference type="Pfam" id="PF00582">
    <property type="entry name" value="Usp"/>
    <property type="match status" value="1"/>
</dbReference>
<dbReference type="EMBL" id="CP097502">
    <property type="protein sequence ID" value="URD76411.1"/>
    <property type="molecule type" value="Genomic_DNA"/>
</dbReference>
<dbReference type="Gene3D" id="3.40.50.620">
    <property type="entry name" value="HUPs"/>
    <property type="match status" value="1"/>
</dbReference>
<dbReference type="CDD" id="cd23659">
    <property type="entry name" value="USP_At3g01520-like"/>
    <property type="match status" value="1"/>
</dbReference>
<dbReference type="SUPFAM" id="SSF52402">
    <property type="entry name" value="Adenine nucleotide alpha hydrolases-like"/>
    <property type="match status" value="1"/>
</dbReference>
<dbReference type="InterPro" id="IPR006015">
    <property type="entry name" value="Universal_stress_UspA"/>
</dbReference>
<evidence type="ECO:0000313" key="3">
    <source>
        <dbReference type="Proteomes" id="UP001055439"/>
    </source>
</evidence>
<gene>
    <name evidence="2" type="ORF">MUK42_15776</name>
</gene>
<sequence length="227" mass="24595">MENPRDHGETGGLTIRAGGLGSGAATMANVASSRERRIVVAVDESEESLSALRWCLRNLVRPAPGDGSGAKDTFVLLYARPSPPVYSAVNGTERRMSPLCTENGREHRVFGTQEDFVPDLQVRETGRSFSEDVTTAVDMYGRDLADSVTEKARNICKDYGNVKVDVKISVGDAREVICQMVDKLGADLLVMGSHGYGFIKRALLGSVSDHCARNAKCPVLIVKHREA</sequence>